<accession>A0ABQ5KAG1</accession>
<reference evidence="3" key="1">
    <citation type="submission" date="2022-03" db="EMBL/GenBank/DDBJ databases">
        <title>Draft genome sequence of Aduncisulcus paluster, a free-living microaerophilic Fornicata.</title>
        <authorList>
            <person name="Yuyama I."/>
            <person name="Kume K."/>
            <person name="Tamura T."/>
            <person name="Inagaki Y."/>
            <person name="Hashimoto T."/>
        </authorList>
    </citation>
    <scope>NUCLEOTIDE SEQUENCE</scope>
    <source>
        <strain evidence="3">NY0171</strain>
    </source>
</reference>
<keyword evidence="4" id="KW-1185">Reference proteome</keyword>
<dbReference type="InterPro" id="IPR002201">
    <property type="entry name" value="Glyco_trans_9"/>
</dbReference>
<proteinExistence type="predicted"/>
<organism evidence="3 4">
    <name type="scientific">Aduncisulcus paluster</name>
    <dbReference type="NCBI Taxonomy" id="2918883"/>
    <lineage>
        <taxon>Eukaryota</taxon>
        <taxon>Metamonada</taxon>
        <taxon>Carpediemonas-like organisms</taxon>
        <taxon>Aduncisulcus</taxon>
    </lineage>
</organism>
<protein>
    <submittedName>
        <fullName evidence="3">Glycosyl transferase, family 9 like protein</fullName>
    </submittedName>
</protein>
<dbReference type="Pfam" id="PF01075">
    <property type="entry name" value="Glyco_transf_9"/>
    <property type="match status" value="1"/>
</dbReference>
<dbReference type="EMBL" id="BQXS01000518">
    <property type="protein sequence ID" value="GKT28867.1"/>
    <property type="molecule type" value="Genomic_DNA"/>
</dbReference>
<evidence type="ECO:0000313" key="3">
    <source>
        <dbReference type="EMBL" id="GKT28867.1"/>
    </source>
</evidence>
<dbReference type="PANTHER" id="PTHR30160">
    <property type="entry name" value="TETRAACYLDISACCHARIDE 4'-KINASE-RELATED"/>
    <property type="match status" value="1"/>
</dbReference>
<evidence type="ECO:0000256" key="2">
    <source>
        <dbReference type="ARBA" id="ARBA00022679"/>
    </source>
</evidence>
<dbReference type="Proteomes" id="UP001057375">
    <property type="component" value="Unassembled WGS sequence"/>
</dbReference>
<dbReference type="GO" id="GO:0016740">
    <property type="term" value="F:transferase activity"/>
    <property type="evidence" value="ECO:0007669"/>
    <property type="project" value="UniProtKB-KW"/>
</dbReference>
<feature type="non-terminal residue" evidence="3">
    <location>
        <position position="185"/>
    </location>
</feature>
<dbReference type="SUPFAM" id="SSF53756">
    <property type="entry name" value="UDP-Glycosyltransferase/glycogen phosphorylase"/>
    <property type="match status" value="1"/>
</dbReference>
<name>A0ABQ5KAG1_9EUKA</name>
<evidence type="ECO:0000256" key="1">
    <source>
        <dbReference type="ARBA" id="ARBA00022676"/>
    </source>
</evidence>
<evidence type="ECO:0000313" key="4">
    <source>
        <dbReference type="Proteomes" id="UP001057375"/>
    </source>
</evidence>
<feature type="non-terminal residue" evidence="3">
    <location>
        <position position="1"/>
    </location>
</feature>
<keyword evidence="2 3" id="KW-0808">Transferase</keyword>
<comment type="caution">
    <text evidence="3">The sequence shown here is derived from an EMBL/GenBank/DDBJ whole genome shotgun (WGS) entry which is preliminary data.</text>
</comment>
<keyword evidence="1" id="KW-0328">Glycosyltransferase</keyword>
<dbReference type="InterPro" id="IPR051199">
    <property type="entry name" value="LPS_LOS_Heptosyltrfase"/>
</dbReference>
<sequence length="185" mass="20896">RIGYDAPWYNRFVYSKTVKRRFDELAEVERLLALGEPLEISGVAPDVMLELPTAKISEAEEFFRELGDGPVIGVHPGSTWETKKWPEQNFARVIDKCIREGFKSVLAQVEQADKVVDLSGKLNLQQLAAYIRQLDVYLTNDSGPMHIAWIQKVPVVAMFGPTVRRFGFFPRGADSTVLESPDNLK</sequence>
<dbReference type="PANTHER" id="PTHR30160:SF1">
    <property type="entry name" value="LIPOPOLYSACCHARIDE 1,2-N-ACETYLGLUCOSAMINETRANSFERASE-RELATED"/>
    <property type="match status" value="1"/>
</dbReference>
<dbReference type="Gene3D" id="3.40.50.2000">
    <property type="entry name" value="Glycogen Phosphorylase B"/>
    <property type="match status" value="1"/>
</dbReference>
<dbReference type="CDD" id="cd03789">
    <property type="entry name" value="GT9_LPS_heptosyltransferase"/>
    <property type="match status" value="1"/>
</dbReference>
<gene>
    <name evidence="3" type="ORF">ADUPG1_000914</name>
</gene>